<dbReference type="EMBL" id="CP120371">
    <property type="protein sequence ID" value="WEX83522.1"/>
    <property type="molecule type" value="Genomic_DNA"/>
</dbReference>
<accession>A0ABY8D1G4</accession>
<sequence length="98" mass="11127">MSVDDFLDGLLTPEEIARRITASSGVHMTARTVWEKAKRLGVAKKIGRSPLIHLSDVPRLLEVEKHIRLPAYRSDFDPIASNSRKRALAALRKKRLQR</sequence>
<proteinExistence type="predicted"/>
<reference evidence="1 2" key="1">
    <citation type="submission" date="2023-03" db="EMBL/GenBank/DDBJ databases">
        <authorList>
            <person name="Kaur S."/>
            <person name="Espinosa-Saiz D."/>
            <person name="Velazquez E."/>
            <person name="Menendez E."/>
            <person name="diCenzo G.C."/>
        </authorList>
    </citation>
    <scope>NUCLEOTIDE SEQUENCE [LARGE SCALE GENOMIC DNA]</scope>
    <source>
        <strain evidence="1 2">LMG 27395</strain>
    </source>
</reference>
<organism evidence="1 2">
    <name type="scientific">Sinorhizobium numidicum</name>
    <dbReference type="NCBI Taxonomy" id="680248"/>
    <lineage>
        <taxon>Bacteria</taxon>
        <taxon>Pseudomonadati</taxon>
        <taxon>Pseudomonadota</taxon>
        <taxon>Alphaproteobacteria</taxon>
        <taxon>Hyphomicrobiales</taxon>
        <taxon>Rhizobiaceae</taxon>
        <taxon>Sinorhizobium/Ensifer group</taxon>
        <taxon>Sinorhizobium</taxon>
    </lineage>
</organism>
<evidence type="ECO:0000313" key="2">
    <source>
        <dbReference type="Proteomes" id="UP001235547"/>
    </source>
</evidence>
<gene>
    <name evidence="1" type="ORF">PYH38_002306</name>
</gene>
<evidence type="ECO:0000313" key="1">
    <source>
        <dbReference type="EMBL" id="WEX83522.1"/>
    </source>
</evidence>
<keyword evidence="2" id="KW-1185">Reference proteome</keyword>
<name>A0ABY8D1G4_9HYPH</name>
<protein>
    <submittedName>
        <fullName evidence="1">Uncharacterized protein</fullName>
    </submittedName>
</protein>
<dbReference type="Proteomes" id="UP001235547">
    <property type="component" value="Chromosome 1"/>
</dbReference>
<dbReference type="RefSeq" id="WP_280734347.1">
    <property type="nucleotide sequence ID" value="NZ_CP120368.1"/>
</dbReference>